<reference evidence="8" key="1">
    <citation type="submission" date="2013-04" db="EMBL/GenBank/DDBJ databases">
        <authorList>
            <person name="Qu J."/>
            <person name="Murali S.C."/>
            <person name="Bandaranaike D."/>
            <person name="Bellair M."/>
            <person name="Blankenburg K."/>
            <person name="Chao H."/>
            <person name="Dinh H."/>
            <person name="Doddapaneni H."/>
            <person name="Downs B."/>
            <person name="Dugan-Rocha S."/>
            <person name="Elkadiri S."/>
            <person name="Gnanaolivu R.D."/>
            <person name="Hernandez B."/>
            <person name="Javaid M."/>
            <person name="Jayaseelan J.C."/>
            <person name="Lee S."/>
            <person name="Li M."/>
            <person name="Ming W."/>
            <person name="Munidasa M."/>
            <person name="Muniz J."/>
            <person name="Nguyen L."/>
            <person name="Ongeri F."/>
            <person name="Osuji N."/>
            <person name="Pu L.-L."/>
            <person name="Puazo M."/>
            <person name="Qu C."/>
            <person name="Quiroz J."/>
            <person name="Raj R."/>
            <person name="Weissenberger G."/>
            <person name="Xin Y."/>
            <person name="Zou X."/>
            <person name="Han Y."/>
            <person name="Richards S."/>
            <person name="Worley K."/>
            <person name="Muzny D."/>
            <person name="Gibbs R."/>
        </authorList>
    </citation>
    <scope>NUCLEOTIDE SEQUENCE</scope>
    <source>
        <strain evidence="8">Sampled in the wild</strain>
    </source>
</reference>
<evidence type="ECO:0000256" key="2">
    <source>
        <dbReference type="ARBA" id="ARBA00012023"/>
    </source>
</evidence>
<feature type="non-terminal residue" evidence="8">
    <location>
        <position position="1"/>
    </location>
</feature>
<dbReference type="Pfam" id="PF06090">
    <property type="entry name" value="Ins_P5_2-kin"/>
    <property type="match status" value="1"/>
</dbReference>
<dbReference type="PANTHER" id="PTHR14456:SF2">
    <property type="entry name" value="INOSITOL-PENTAKISPHOSPHATE 2-KINASE"/>
    <property type="match status" value="1"/>
</dbReference>
<comment type="similarity">
    <text evidence="1">Belongs to the IPK1 type 2 family.</text>
</comment>
<name>A0A8K0P4B0_LADFU</name>
<proteinExistence type="inferred from homology"/>
<organism evidence="8 9">
    <name type="scientific">Ladona fulva</name>
    <name type="common">Scarce chaser dragonfly</name>
    <name type="synonym">Libellula fulva</name>
    <dbReference type="NCBI Taxonomy" id="123851"/>
    <lineage>
        <taxon>Eukaryota</taxon>
        <taxon>Metazoa</taxon>
        <taxon>Ecdysozoa</taxon>
        <taxon>Arthropoda</taxon>
        <taxon>Hexapoda</taxon>
        <taxon>Insecta</taxon>
        <taxon>Pterygota</taxon>
        <taxon>Palaeoptera</taxon>
        <taxon>Odonata</taxon>
        <taxon>Epiprocta</taxon>
        <taxon>Anisoptera</taxon>
        <taxon>Libelluloidea</taxon>
        <taxon>Libellulidae</taxon>
        <taxon>Ladona</taxon>
    </lineage>
</organism>
<evidence type="ECO:0000313" key="8">
    <source>
        <dbReference type="EMBL" id="KAG8230449.1"/>
    </source>
</evidence>
<evidence type="ECO:0000256" key="3">
    <source>
        <dbReference type="ARBA" id="ARBA00022679"/>
    </source>
</evidence>
<comment type="catalytic activity">
    <reaction evidence="7">
        <text>1D-myo-inositol 1,3,4,5,6-pentakisphosphate + ATP = 1D-myo-inositol hexakisphosphate + ADP + H(+)</text>
        <dbReference type="Rhea" id="RHEA:20313"/>
        <dbReference type="ChEBI" id="CHEBI:15378"/>
        <dbReference type="ChEBI" id="CHEBI:30616"/>
        <dbReference type="ChEBI" id="CHEBI:57733"/>
        <dbReference type="ChEBI" id="CHEBI:58130"/>
        <dbReference type="ChEBI" id="CHEBI:456216"/>
        <dbReference type="EC" id="2.7.1.158"/>
    </reaction>
</comment>
<dbReference type="InterPro" id="IPR009286">
    <property type="entry name" value="Ins_P5_2-kin"/>
</dbReference>
<dbReference type="OrthoDB" id="272370at2759"/>
<dbReference type="EMBL" id="KZ308488">
    <property type="protein sequence ID" value="KAG8230449.1"/>
    <property type="molecule type" value="Genomic_DNA"/>
</dbReference>
<dbReference type="GO" id="GO:0035299">
    <property type="term" value="F:inositol-1,3,4,5,6-pentakisphosphate 2-kinase activity"/>
    <property type="evidence" value="ECO:0007669"/>
    <property type="project" value="UniProtKB-EC"/>
</dbReference>
<keyword evidence="3 7" id="KW-0808">Transferase</keyword>
<evidence type="ECO:0000256" key="6">
    <source>
        <dbReference type="ARBA" id="ARBA00022840"/>
    </source>
</evidence>
<dbReference type="PANTHER" id="PTHR14456">
    <property type="entry name" value="INOSITOL POLYPHOSPHATE KINASE 1"/>
    <property type="match status" value="1"/>
</dbReference>
<keyword evidence="4 7" id="KW-0547">Nucleotide-binding</keyword>
<evidence type="ECO:0000313" key="9">
    <source>
        <dbReference type="Proteomes" id="UP000792457"/>
    </source>
</evidence>
<keyword evidence="6 7" id="KW-0067">ATP-binding</keyword>
<dbReference type="GO" id="GO:0005634">
    <property type="term" value="C:nucleus"/>
    <property type="evidence" value="ECO:0007669"/>
    <property type="project" value="TreeGrafter"/>
</dbReference>
<evidence type="ECO:0000256" key="5">
    <source>
        <dbReference type="ARBA" id="ARBA00022777"/>
    </source>
</evidence>
<protein>
    <recommendedName>
        <fullName evidence="2 7">Inositol-pentakisphosphate 2-kinase</fullName>
        <ecNumber evidence="2 7">2.7.1.158</ecNumber>
    </recommendedName>
</protein>
<evidence type="ECO:0000256" key="7">
    <source>
        <dbReference type="RuleBase" id="RU364126"/>
    </source>
</evidence>
<evidence type="ECO:0000256" key="1">
    <source>
        <dbReference type="ARBA" id="ARBA00007229"/>
    </source>
</evidence>
<sequence length="180" mass="20815">MENITDKGNEQKVIRLRKSSKKGNGPHGETASFSLEAKFYAKVMIPLLGSFFVKQPTIGYIDKQEILELEDLLIHQRPVSRLHKRIQSVDAAIYMDYSLLPPDISSISLHSHEVPTFCVEIKPKQGWVPKLDRQFHKCKFCLHQYLKVKKQKVDRYSQYCPLDLFSGNLRRMKKALSALL</sequence>
<keyword evidence="5 7" id="KW-0418">Kinase</keyword>
<keyword evidence="9" id="KW-1185">Reference proteome</keyword>
<accession>A0A8K0P4B0</accession>
<comment type="caution">
    <text evidence="8">The sequence shown here is derived from an EMBL/GenBank/DDBJ whole genome shotgun (WGS) entry which is preliminary data.</text>
</comment>
<dbReference type="GO" id="GO:0032958">
    <property type="term" value="P:inositol phosphate biosynthetic process"/>
    <property type="evidence" value="ECO:0007669"/>
    <property type="project" value="TreeGrafter"/>
</dbReference>
<dbReference type="EC" id="2.7.1.158" evidence="2 7"/>
<dbReference type="Proteomes" id="UP000792457">
    <property type="component" value="Unassembled WGS sequence"/>
</dbReference>
<reference evidence="8" key="2">
    <citation type="submission" date="2017-10" db="EMBL/GenBank/DDBJ databases">
        <title>Ladona fulva Genome sequencing and assembly.</title>
        <authorList>
            <person name="Murali S."/>
            <person name="Richards S."/>
            <person name="Bandaranaike D."/>
            <person name="Bellair M."/>
            <person name="Blankenburg K."/>
            <person name="Chao H."/>
            <person name="Dinh H."/>
            <person name="Doddapaneni H."/>
            <person name="Dugan-Rocha S."/>
            <person name="Elkadiri S."/>
            <person name="Gnanaolivu R."/>
            <person name="Hernandez B."/>
            <person name="Skinner E."/>
            <person name="Javaid M."/>
            <person name="Lee S."/>
            <person name="Li M."/>
            <person name="Ming W."/>
            <person name="Munidasa M."/>
            <person name="Muniz J."/>
            <person name="Nguyen L."/>
            <person name="Hughes D."/>
            <person name="Osuji N."/>
            <person name="Pu L.-L."/>
            <person name="Puazo M."/>
            <person name="Qu C."/>
            <person name="Quiroz J."/>
            <person name="Raj R."/>
            <person name="Weissenberger G."/>
            <person name="Xin Y."/>
            <person name="Zou X."/>
            <person name="Han Y."/>
            <person name="Worley K."/>
            <person name="Muzny D."/>
            <person name="Gibbs R."/>
        </authorList>
    </citation>
    <scope>NUCLEOTIDE SEQUENCE</scope>
    <source>
        <strain evidence="8">Sampled in the wild</strain>
    </source>
</reference>
<dbReference type="AlphaFoldDB" id="A0A8K0P4B0"/>
<comment type="function">
    <text evidence="7">Phosphorylates Ins(1,3,4,5,6)P5 at position 2 to form Ins(1,2,3,4,5,6)P6 (InsP6 or phytate).</text>
</comment>
<comment type="domain">
    <text evidence="7">The EXKPK motif is conserved in inositol-pentakisphosphate 2-kinases of both family 1 and 2.</text>
</comment>
<gene>
    <name evidence="8" type="ORF">J437_LFUL014713</name>
</gene>
<evidence type="ECO:0000256" key="4">
    <source>
        <dbReference type="ARBA" id="ARBA00022741"/>
    </source>
</evidence>
<dbReference type="InterPro" id="IPR043001">
    <property type="entry name" value="IP5_2-K_N_lobe"/>
</dbReference>
<dbReference type="Gene3D" id="3.30.200.110">
    <property type="entry name" value="Inositol-pentakisphosphate 2-kinase, N-lobe"/>
    <property type="match status" value="1"/>
</dbReference>
<dbReference type="GO" id="GO:0005524">
    <property type="term" value="F:ATP binding"/>
    <property type="evidence" value="ECO:0007669"/>
    <property type="project" value="UniProtKB-KW"/>
</dbReference>